<feature type="chain" id="PRO_5017655858" description="diguanylate cyclase" evidence="6">
    <location>
        <begin position="22"/>
        <end position="633"/>
    </location>
</feature>
<evidence type="ECO:0000256" key="1">
    <source>
        <dbReference type="ARBA" id="ARBA00001946"/>
    </source>
</evidence>
<dbReference type="Pfam" id="PF07696">
    <property type="entry name" value="7TMR-DISMED2"/>
    <property type="match status" value="1"/>
</dbReference>
<feature type="transmembrane region" description="Helical" evidence="5">
    <location>
        <begin position="334"/>
        <end position="357"/>
    </location>
</feature>
<dbReference type="Pfam" id="PF00990">
    <property type="entry name" value="GGDEF"/>
    <property type="match status" value="1"/>
</dbReference>
<dbReference type="CDD" id="cd01949">
    <property type="entry name" value="GGDEF"/>
    <property type="match status" value="1"/>
</dbReference>
<dbReference type="InterPro" id="IPR011623">
    <property type="entry name" value="7TMR_DISM_rcpt_extracell_dom1"/>
</dbReference>
<dbReference type="InterPro" id="IPR029787">
    <property type="entry name" value="Nucleotide_cyclase"/>
</dbReference>
<dbReference type="SUPFAM" id="SSF55073">
    <property type="entry name" value="Nucleotide cyclase"/>
    <property type="match status" value="1"/>
</dbReference>
<evidence type="ECO:0000259" key="7">
    <source>
        <dbReference type="PROSITE" id="PS50887"/>
    </source>
</evidence>
<dbReference type="AlphaFoldDB" id="A0A3E0TVT2"/>
<dbReference type="NCBIfam" id="TIGR00254">
    <property type="entry name" value="GGDEF"/>
    <property type="match status" value="1"/>
</dbReference>
<feature type="transmembrane region" description="Helical" evidence="5">
    <location>
        <begin position="188"/>
        <end position="208"/>
    </location>
</feature>
<evidence type="ECO:0000313" key="8">
    <source>
        <dbReference type="EMBL" id="REL28698.1"/>
    </source>
</evidence>
<dbReference type="InterPro" id="IPR011622">
    <property type="entry name" value="7TMR_DISM_rcpt_extracell_dom2"/>
</dbReference>
<organism evidence="8 9">
    <name type="scientific">Thalassotalea euphylliae</name>
    <dbReference type="NCBI Taxonomy" id="1655234"/>
    <lineage>
        <taxon>Bacteria</taxon>
        <taxon>Pseudomonadati</taxon>
        <taxon>Pseudomonadota</taxon>
        <taxon>Gammaproteobacteria</taxon>
        <taxon>Alteromonadales</taxon>
        <taxon>Colwelliaceae</taxon>
        <taxon>Thalassotalea</taxon>
    </lineage>
</organism>
<proteinExistence type="predicted"/>
<dbReference type="EMBL" id="QUOU01000001">
    <property type="protein sequence ID" value="REL28698.1"/>
    <property type="molecule type" value="Genomic_DNA"/>
</dbReference>
<dbReference type="Proteomes" id="UP000256478">
    <property type="component" value="Unassembled WGS sequence"/>
</dbReference>
<evidence type="ECO:0000256" key="3">
    <source>
        <dbReference type="ARBA" id="ARBA00034247"/>
    </source>
</evidence>
<dbReference type="Gene3D" id="3.30.70.270">
    <property type="match status" value="1"/>
</dbReference>
<feature type="transmembrane region" description="Helical" evidence="5">
    <location>
        <begin position="369"/>
        <end position="389"/>
    </location>
</feature>
<feature type="transmembrane region" description="Helical" evidence="5">
    <location>
        <begin position="304"/>
        <end position="327"/>
    </location>
</feature>
<comment type="cofactor">
    <cofactor evidence="1">
        <name>Mg(2+)</name>
        <dbReference type="ChEBI" id="CHEBI:18420"/>
    </cofactor>
</comment>
<feature type="domain" description="GGDEF" evidence="7">
    <location>
        <begin position="486"/>
        <end position="621"/>
    </location>
</feature>
<dbReference type="GO" id="GO:0043709">
    <property type="term" value="P:cell adhesion involved in single-species biofilm formation"/>
    <property type="evidence" value="ECO:0007669"/>
    <property type="project" value="TreeGrafter"/>
</dbReference>
<name>A0A3E0TVT2_9GAMM</name>
<reference evidence="8 9" key="1">
    <citation type="submission" date="2018-08" db="EMBL/GenBank/DDBJ databases">
        <title>Thalassotalea euphylliae genome.</title>
        <authorList>
            <person name="Summers S."/>
            <person name="Rice S.A."/>
            <person name="Freckelton M.L."/>
            <person name="Nedved B.T."/>
            <person name="Hadfield M.G."/>
        </authorList>
    </citation>
    <scope>NUCLEOTIDE SEQUENCE [LARGE SCALE GENOMIC DNA]</scope>
    <source>
        <strain evidence="8 9">H1</strain>
    </source>
</reference>
<dbReference type="InterPro" id="IPR043128">
    <property type="entry name" value="Rev_trsase/Diguanyl_cyclase"/>
</dbReference>
<dbReference type="SMART" id="SM00267">
    <property type="entry name" value="GGDEF"/>
    <property type="match status" value="1"/>
</dbReference>
<evidence type="ECO:0000256" key="4">
    <source>
        <dbReference type="SAM" id="Coils"/>
    </source>
</evidence>
<comment type="caution">
    <text evidence="8">The sequence shown here is derived from an EMBL/GenBank/DDBJ whole genome shotgun (WGS) entry which is preliminary data.</text>
</comment>
<evidence type="ECO:0000256" key="6">
    <source>
        <dbReference type="SAM" id="SignalP"/>
    </source>
</evidence>
<dbReference type="GO" id="GO:1902201">
    <property type="term" value="P:negative regulation of bacterial-type flagellum-dependent cell motility"/>
    <property type="evidence" value="ECO:0007669"/>
    <property type="project" value="TreeGrafter"/>
</dbReference>
<accession>A0A3E0TVT2</accession>
<feature type="transmembrane region" description="Helical" evidence="5">
    <location>
        <begin position="220"/>
        <end position="239"/>
    </location>
</feature>
<keyword evidence="5" id="KW-0472">Membrane</keyword>
<keyword evidence="5" id="KW-0812">Transmembrane</keyword>
<feature type="signal peptide" evidence="6">
    <location>
        <begin position="1"/>
        <end position="21"/>
    </location>
</feature>
<dbReference type="Pfam" id="PF07695">
    <property type="entry name" value="7TMR-DISM_7TM"/>
    <property type="match status" value="1"/>
</dbReference>
<dbReference type="GO" id="GO:0005886">
    <property type="term" value="C:plasma membrane"/>
    <property type="evidence" value="ECO:0007669"/>
    <property type="project" value="TreeGrafter"/>
</dbReference>
<dbReference type="PROSITE" id="PS50887">
    <property type="entry name" value="GGDEF"/>
    <property type="match status" value="1"/>
</dbReference>
<dbReference type="OrthoDB" id="9803824at2"/>
<feature type="transmembrane region" description="Helical" evidence="5">
    <location>
        <begin position="278"/>
        <end position="298"/>
    </location>
</feature>
<dbReference type="InterPro" id="IPR000160">
    <property type="entry name" value="GGDEF_dom"/>
</dbReference>
<evidence type="ECO:0000256" key="5">
    <source>
        <dbReference type="SAM" id="Phobius"/>
    </source>
</evidence>
<dbReference type="InterPro" id="IPR050469">
    <property type="entry name" value="Diguanylate_Cyclase"/>
</dbReference>
<dbReference type="PANTHER" id="PTHR45138">
    <property type="entry name" value="REGULATORY COMPONENTS OF SENSORY TRANSDUCTION SYSTEM"/>
    <property type="match status" value="1"/>
</dbReference>
<dbReference type="RefSeq" id="WP_116009727.1">
    <property type="nucleotide sequence ID" value="NZ_QUOU01000001.1"/>
</dbReference>
<keyword evidence="6" id="KW-0732">Signal</keyword>
<comment type="catalytic activity">
    <reaction evidence="3">
        <text>2 GTP = 3',3'-c-di-GMP + 2 diphosphate</text>
        <dbReference type="Rhea" id="RHEA:24898"/>
        <dbReference type="ChEBI" id="CHEBI:33019"/>
        <dbReference type="ChEBI" id="CHEBI:37565"/>
        <dbReference type="ChEBI" id="CHEBI:58805"/>
        <dbReference type="EC" id="2.7.7.65"/>
    </reaction>
</comment>
<dbReference type="EC" id="2.7.7.65" evidence="2"/>
<dbReference type="PANTHER" id="PTHR45138:SF9">
    <property type="entry name" value="DIGUANYLATE CYCLASE DGCM-RELATED"/>
    <property type="match status" value="1"/>
</dbReference>
<gene>
    <name evidence="8" type="ORF">DXX93_20420</name>
</gene>
<feature type="transmembrane region" description="Helical" evidence="5">
    <location>
        <begin position="251"/>
        <end position="271"/>
    </location>
</feature>
<keyword evidence="5" id="KW-1133">Transmembrane helix</keyword>
<sequence length="633" mass="71733">MNKVVFKLIALWWFLATSVLANHHIAMNTVLPGEQKMPPVKLHSLHLAPVNIATTIDQLAADDRIAWQLESSSHLAIQQGINWYKVVVHNASQQTASGYLTLGNDIAINSLDIYSVQPGFNSLNAVNQSQTTRLLPTNNRFTELILAPNEHRTLYIRLAADNELYRPLVVENVHAFMQSSGARHYQNAFAVGGIIAIAVMSLLLYVAVRDPALSWLSAYFFLRAILLSVLVGGHLYYLFPEHPELRGGELLALVALSTLAFIWFTIHLFQLKQQLPRFVYAAKWVSLGLVTISVFSFYMPPSLIVLATNILFISTLVVLFSLGLVLYRRQQRLAFLFSVIMAVQFVFGLLISLGLFFDVSPFNARESLLIASFLFNTTLIVFLICRMYYYQMHDKQLAQKEALTNALASQKAQAQLLNLQEENQEELEQRVQERTLELNIALNELEELNRELEQKNTIDELTGLYNRRFYDQRILAEYRRSKRNLTPLSLVVIDLDFFKRVNDKFGHIAGDQCLSWLAQHIKQSLKRSTDVGCRYGGEEFCLILPDTDQNGAIALAEELRKAVQSFDFVYQGESISLTVSCGVATYTQQENIAPTHIFCAADKALYQAKRQGRNQVNSQDISPDLLIQEHSHD</sequence>
<evidence type="ECO:0000256" key="2">
    <source>
        <dbReference type="ARBA" id="ARBA00012528"/>
    </source>
</evidence>
<protein>
    <recommendedName>
        <fullName evidence="2">diguanylate cyclase</fullName>
        <ecNumber evidence="2">2.7.7.65</ecNumber>
    </recommendedName>
</protein>
<keyword evidence="4" id="KW-0175">Coiled coil</keyword>
<evidence type="ECO:0000313" key="9">
    <source>
        <dbReference type="Proteomes" id="UP000256478"/>
    </source>
</evidence>
<feature type="coiled-coil region" evidence="4">
    <location>
        <begin position="400"/>
        <end position="462"/>
    </location>
</feature>
<dbReference type="FunFam" id="3.30.70.270:FF:000001">
    <property type="entry name" value="Diguanylate cyclase domain protein"/>
    <property type="match status" value="1"/>
</dbReference>
<dbReference type="GO" id="GO:0052621">
    <property type="term" value="F:diguanylate cyclase activity"/>
    <property type="evidence" value="ECO:0007669"/>
    <property type="project" value="UniProtKB-EC"/>
</dbReference>